<dbReference type="VEuPathDB" id="FungiDB:VP01_2126g4"/>
<comment type="caution">
    <text evidence="3">The sequence shown here is derived from an EMBL/GenBank/DDBJ whole genome shotgun (WGS) entry which is preliminary data.</text>
</comment>
<feature type="domain" description="FCP1 homology" evidence="2">
    <location>
        <begin position="262"/>
        <end position="448"/>
    </location>
</feature>
<dbReference type="EMBL" id="LAVV01006977">
    <property type="protein sequence ID" value="KNZ57564.1"/>
    <property type="molecule type" value="Genomic_DNA"/>
</dbReference>
<reference evidence="3 4" key="1">
    <citation type="submission" date="2015-08" db="EMBL/GenBank/DDBJ databases">
        <title>Next Generation Sequencing and Analysis of the Genome of Puccinia sorghi L Schw, the Causal Agent of Maize Common Rust.</title>
        <authorList>
            <person name="Rochi L."/>
            <person name="Burguener G."/>
            <person name="Darino M."/>
            <person name="Turjanski A."/>
            <person name="Kreff E."/>
            <person name="Dieguez M.J."/>
            <person name="Sacco F."/>
        </authorList>
    </citation>
    <scope>NUCLEOTIDE SEQUENCE [LARGE SCALE GENOMIC DNA]</scope>
    <source>
        <strain evidence="3 4">RO10H11247</strain>
    </source>
</reference>
<keyword evidence="4" id="KW-1185">Reference proteome</keyword>
<dbReference type="SMART" id="SM00577">
    <property type="entry name" value="CPDc"/>
    <property type="match status" value="1"/>
</dbReference>
<feature type="compositionally biased region" description="Polar residues" evidence="1">
    <location>
        <begin position="36"/>
        <end position="57"/>
    </location>
</feature>
<feature type="region of interest" description="Disordered" evidence="1">
    <location>
        <begin position="1"/>
        <end position="71"/>
    </location>
</feature>
<feature type="compositionally biased region" description="Low complexity" evidence="1">
    <location>
        <begin position="102"/>
        <end position="117"/>
    </location>
</feature>
<feature type="compositionally biased region" description="Low complexity" evidence="1">
    <location>
        <begin position="193"/>
        <end position="203"/>
    </location>
</feature>
<feature type="region of interest" description="Disordered" evidence="1">
    <location>
        <begin position="96"/>
        <end position="119"/>
    </location>
</feature>
<evidence type="ECO:0000259" key="2">
    <source>
        <dbReference type="SMART" id="SM00577"/>
    </source>
</evidence>
<dbReference type="InterPro" id="IPR051658">
    <property type="entry name" value="UBLCP1"/>
</dbReference>
<dbReference type="GO" id="GO:0090364">
    <property type="term" value="P:regulation of proteasome assembly"/>
    <property type="evidence" value="ECO:0007669"/>
    <property type="project" value="InterPro"/>
</dbReference>
<dbReference type="InterPro" id="IPR036412">
    <property type="entry name" value="HAD-like_sf"/>
</dbReference>
<evidence type="ECO:0000313" key="4">
    <source>
        <dbReference type="Proteomes" id="UP000037035"/>
    </source>
</evidence>
<dbReference type="Proteomes" id="UP000037035">
    <property type="component" value="Unassembled WGS sequence"/>
</dbReference>
<dbReference type="InterPro" id="IPR004274">
    <property type="entry name" value="FCP1_dom"/>
</dbReference>
<accession>A0A0L6VA25</accession>
<dbReference type="PANTHER" id="PTHR48493">
    <property type="entry name" value="UBIQUITIN-LIKE DOMAIN-CONTAINING CTD PHOSPHATASE 1"/>
    <property type="match status" value="1"/>
</dbReference>
<feature type="compositionally biased region" description="Basic and acidic residues" evidence="1">
    <location>
        <begin position="20"/>
        <end position="31"/>
    </location>
</feature>
<sequence>MCIKLGSSRSTQLPAPGGESSRHHLGKDCPRRTGRTKQATQAREQQSPNSAATTTTIIPKPSTARRCSRSPRWRRLAIRSLRIDFLMERFQRGSTLPLTEWSPSGTSRPSSTRSLLSRQNARKSLASSLVRSPQMTLSYLPFNSKSKYVSPLSFFPPPKKSMKPKLPDCEFQKGVHFKLLGTSEDECLPNTQPGGPSSSTLDPSDSHSIRKARQSEDCVLYMKRVRDKLDQISNTLFVPPFSYFLVKKGGRMGKIQNPPRPGKKLLVLDLDVSISWYTLMDSKAYSDYSVHALGEPTYPKDCLLHLAIECDISDLHDFLTALWPYYDVSSSGEGVPCIKRWYDICIWSATSWRWLESKLVELGMVGGNYSDKYLIQFVLDRGTMFEVTSVRHGKISKHEVKALELIWRKIPSYNETNTVHLDDLSRNFALNPRSGVKLSAFKNARANKHDRQLVFLARYFLQIASLPDVRMVDHKKWGDCRLPLPLGTPDPLDMLDPMDPELVKFRSSHAHLPPPS</sequence>
<dbReference type="Gene3D" id="3.40.50.1000">
    <property type="entry name" value="HAD superfamily/HAD-like"/>
    <property type="match status" value="1"/>
</dbReference>
<dbReference type="AlphaFoldDB" id="A0A0L6VA25"/>
<organism evidence="3 4">
    <name type="scientific">Puccinia sorghi</name>
    <dbReference type="NCBI Taxonomy" id="27349"/>
    <lineage>
        <taxon>Eukaryota</taxon>
        <taxon>Fungi</taxon>
        <taxon>Dikarya</taxon>
        <taxon>Basidiomycota</taxon>
        <taxon>Pucciniomycotina</taxon>
        <taxon>Pucciniomycetes</taxon>
        <taxon>Pucciniales</taxon>
        <taxon>Pucciniaceae</taxon>
        <taxon>Puccinia</taxon>
    </lineage>
</organism>
<dbReference type="STRING" id="27349.A0A0L6VA25"/>
<proteinExistence type="predicted"/>
<dbReference type="PANTHER" id="PTHR48493:SF1">
    <property type="entry name" value="UBIQUITIN-LIKE DOMAIN-CONTAINING CTD PHOSPHATASE 1"/>
    <property type="match status" value="1"/>
</dbReference>
<evidence type="ECO:0000313" key="3">
    <source>
        <dbReference type="EMBL" id="KNZ57564.1"/>
    </source>
</evidence>
<feature type="region of interest" description="Disordered" evidence="1">
    <location>
        <begin position="186"/>
        <end position="211"/>
    </location>
</feature>
<evidence type="ECO:0000256" key="1">
    <source>
        <dbReference type="SAM" id="MobiDB-lite"/>
    </source>
</evidence>
<protein>
    <recommendedName>
        <fullName evidence="2">FCP1 homology domain-containing protein</fullName>
    </recommendedName>
</protein>
<gene>
    <name evidence="3" type="ORF">VP01_2126g4</name>
</gene>
<dbReference type="InterPro" id="IPR023214">
    <property type="entry name" value="HAD_sf"/>
</dbReference>
<dbReference type="Pfam" id="PF03031">
    <property type="entry name" value="NIF"/>
    <property type="match status" value="1"/>
</dbReference>
<dbReference type="SUPFAM" id="SSF56784">
    <property type="entry name" value="HAD-like"/>
    <property type="match status" value="1"/>
</dbReference>
<dbReference type="GO" id="GO:0004722">
    <property type="term" value="F:protein serine/threonine phosphatase activity"/>
    <property type="evidence" value="ECO:0007669"/>
    <property type="project" value="TreeGrafter"/>
</dbReference>
<dbReference type="GO" id="GO:0005634">
    <property type="term" value="C:nucleus"/>
    <property type="evidence" value="ECO:0007669"/>
    <property type="project" value="TreeGrafter"/>
</dbReference>
<dbReference type="OrthoDB" id="1711508at2759"/>
<name>A0A0L6VA25_9BASI</name>